<protein>
    <recommendedName>
        <fullName evidence="2">Juvenile hormone esterase binding protein</fullName>
    </recommendedName>
</protein>
<dbReference type="AlphaFoldDB" id="G3MJ67"/>
<feature type="non-terminal residue" evidence="1">
    <location>
        <position position="1"/>
    </location>
</feature>
<dbReference type="PANTHER" id="PTHR13333">
    <property type="entry name" value="M-AAA PROTEASE-INTERACTING PROTEIN 1, MITOCHONDRIAL"/>
    <property type="match status" value="1"/>
</dbReference>
<evidence type="ECO:0008006" key="2">
    <source>
        <dbReference type="Google" id="ProtNLM"/>
    </source>
</evidence>
<organism evidence="1">
    <name type="scientific">Amblyomma maculatum</name>
    <name type="common">Gulf Coast tick</name>
    <dbReference type="NCBI Taxonomy" id="34609"/>
    <lineage>
        <taxon>Eukaryota</taxon>
        <taxon>Metazoa</taxon>
        <taxon>Ecdysozoa</taxon>
        <taxon>Arthropoda</taxon>
        <taxon>Chelicerata</taxon>
        <taxon>Arachnida</taxon>
        <taxon>Acari</taxon>
        <taxon>Parasitiformes</taxon>
        <taxon>Ixodida</taxon>
        <taxon>Ixodoidea</taxon>
        <taxon>Ixodidae</taxon>
        <taxon>Amblyomminae</taxon>
        <taxon>Amblyomma</taxon>
    </lineage>
</organism>
<reference evidence="1" key="1">
    <citation type="journal article" date="2011" name="PLoS ONE">
        <title>A deep insight into the sialotranscriptome of the gulf coast tick, Amblyomma maculatum.</title>
        <authorList>
            <person name="Karim S."/>
            <person name="Singh P."/>
            <person name="Ribeiro J.M."/>
        </authorList>
    </citation>
    <scope>NUCLEOTIDE SEQUENCE</scope>
    <source>
        <tissue evidence="1">Salivary gland</tissue>
    </source>
</reference>
<dbReference type="GO" id="GO:0043022">
    <property type="term" value="F:ribosome binding"/>
    <property type="evidence" value="ECO:0007669"/>
    <property type="project" value="TreeGrafter"/>
</dbReference>
<dbReference type="EMBL" id="JO841918">
    <property type="protein sequence ID" value="AEO33535.1"/>
    <property type="molecule type" value="mRNA"/>
</dbReference>
<dbReference type="GO" id="GO:0032979">
    <property type="term" value="P:protein insertion into mitochondrial inner membrane from matrix"/>
    <property type="evidence" value="ECO:0007669"/>
    <property type="project" value="TreeGrafter"/>
</dbReference>
<sequence>KNICSQLASSSERTKNYLERLLALSWLRYKISYQAKFVHTAGFIIYAVNRSRSTSAYNMAALRSVTASALRLRQFQGQSFLRICASATAACIHVAGLSYQCARVPHPHSLSVLLGTGGARQRCPTPPLCVRPIRRCSSRSDNDFDLMRNSYLVWPSLILTIKNWLQAAFIIKPYLDATFSQREFLDGAKQALTYVSVLLANGDFKSMEGLVTNDVVSAAQSNCCSLSVEQRKKLTVDLSDIYFCFLYQIGIIMDDNSNQRFVEATVVYHYVPGLEEVRRNAAAMNETVQQLQDKVYVANYRFIRDYTKGMESDWTINQLNHFKLSSVA</sequence>
<dbReference type="GO" id="GO:0005743">
    <property type="term" value="C:mitochondrial inner membrane"/>
    <property type="evidence" value="ECO:0007669"/>
    <property type="project" value="TreeGrafter"/>
</dbReference>
<name>G3MJ67_AMBMU</name>
<evidence type="ECO:0000313" key="1">
    <source>
        <dbReference type="EMBL" id="AEO33535.1"/>
    </source>
</evidence>
<proteinExistence type="evidence at transcript level"/>
<dbReference type="PANTHER" id="PTHR13333:SF5">
    <property type="entry name" value="M-AAA PROTEASE-INTERACTING PROTEIN 1, MITOCHONDRIAL"/>
    <property type="match status" value="1"/>
</dbReference>
<accession>G3MJ67</accession>